<organism evidence="1 2">
    <name type="scientific">Hyphomonas pacifica</name>
    <dbReference type="NCBI Taxonomy" id="1280941"/>
    <lineage>
        <taxon>Bacteria</taxon>
        <taxon>Pseudomonadati</taxon>
        <taxon>Pseudomonadota</taxon>
        <taxon>Alphaproteobacteria</taxon>
        <taxon>Hyphomonadales</taxon>
        <taxon>Hyphomonadaceae</taxon>
        <taxon>Hyphomonas</taxon>
    </lineage>
</organism>
<evidence type="ECO:0000313" key="2">
    <source>
        <dbReference type="Proteomes" id="UP000249123"/>
    </source>
</evidence>
<reference evidence="1 2" key="1">
    <citation type="submission" date="2013-04" db="EMBL/GenBank/DDBJ databases">
        <title>Hyphomonas sp. T24B3 Genome Sequencing.</title>
        <authorList>
            <person name="Lai Q."/>
            <person name="Shao Z."/>
        </authorList>
    </citation>
    <scope>NUCLEOTIDE SEQUENCE [LARGE SCALE GENOMIC DNA]</scope>
    <source>
        <strain evidence="1 2">T24B3</strain>
    </source>
</reference>
<dbReference type="AlphaFoldDB" id="A0A8B2PS48"/>
<protein>
    <recommendedName>
        <fullName evidence="3">DUF2946 domain-containing protein</fullName>
    </recommendedName>
</protein>
<dbReference type="Proteomes" id="UP000249123">
    <property type="component" value="Unassembled WGS sequence"/>
</dbReference>
<dbReference type="InterPro" id="IPR021333">
    <property type="entry name" value="DUF2946"/>
</dbReference>
<sequence length="133" mass="13822">MLSGLHAATARILAMLAISLLGLQPGAMSYGQARGLDFSSFYCGPSGEAPNTAVTKTLSKIAKLADGKQPGSPSQSKHCPLCVMAHGVVLPTLSLPAALVHFGPHFVAVRYEPCFSRHSHGPPLGSRAPPSHI</sequence>
<dbReference type="EMBL" id="AWFB01000017">
    <property type="protein sequence ID" value="RAN33697.1"/>
    <property type="molecule type" value="Genomic_DNA"/>
</dbReference>
<name>A0A8B2PS48_9PROT</name>
<proteinExistence type="predicted"/>
<evidence type="ECO:0000313" key="1">
    <source>
        <dbReference type="EMBL" id="RAN33697.1"/>
    </source>
</evidence>
<accession>A0A8B2PS48</accession>
<evidence type="ECO:0008006" key="3">
    <source>
        <dbReference type="Google" id="ProtNLM"/>
    </source>
</evidence>
<dbReference type="Pfam" id="PF11162">
    <property type="entry name" value="DUF2946"/>
    <property type="match status" value="1"/>
</dbReference>
<gene>
    <name evidence="1" type="ORF">HY3_12400</name>
</gene>
<comment type="caution">
    <text evidence="1">The sequence shown here is derived from an EMBL/GenBank/DDBJ whole genome shotgun (WGS) entry which is preliminary data.</text>
</comment>
<keyword evidence="2" id="KW-1185">Reference proteome</keyword>